<accession>A0AAD9SUJ7</accession>
<keyword evidence="3" id="KW-0949">S-adenosyl-L-methionine</keyword>
<dbReference type="EMBL" id="JAUBYV010000011">
    <property type="protein sequence ID" value="KAK2624006.1"/>
    <property type="molecule type" value="Genomic_DNA"/>
</dbReference>
<dbReference type="AlphaFoldDB" id="A0AAD9SUJ7"/>
<proteinExistence type="inferred from homology"/>
<keyword evidence="2" id="KW-0808">Transferase</keyword>
<evidence type="ECO:0000256" key="3">
    <source>
        <dbReference type="ARBA" id="ARBA00022691"/>
    </source>
</evidence>
<comment type="caution">
    <text evidence="4">The sequence shown here is derived from an EMBL/GenBank/DDBJ whole genome shotgun (WGS) entry which is preliminary data.</text>
</comment>
<evidence type="ECO:0000313" key="4">
    <source>
        <dbReference type="EMBL" id="KAK2624006.1"/>
    </source>
</evidence>
<organism evidence="4 5">
    <name type="scientific">Diplocarpon rosae</name>
    <dbReference type="NCBI Taxonomy" id="946125"/>
    <lineage>
        <taxon>Eukaryota</taxon>
        <taxon>Fungi</taxon>
        <taxon>Dikarya</taxon>
        <taxon>Ascomycota</taxon>
        <taxon>Pezizomycotina</taxon>
        <taxon>Leotiomycetes</taxon>
        <taxon>Helotiales</taxon>
        <taxon>Drepanopezizaceae</taxon>
        <taxon>Diplocarpon</taxon>
    </lineage>
</organism>
<reference evidence="4" key="1">
    <citation type="submission" date="2023-06" db="EMBL/GenBank/DDBJ databases">
        <title>Draft genome of Marssonina rosae.</title>
        <authorList>
            <person name="Cheng Q."/>
        </authorList>
    </citation>
    <scope>NUCLEOTIDE SEQUENCE</scope>
    <source>
        <strain evidence="4">R4</strain>
    </source>
</reference>
<evidence type="ECO:0000313" key="5">
    <source>
        <dbReference type="Proteomes" id="UP001285354"/>
    </source>
</evidence>
<dbReference type="PANTHER" id="PTHR32266">
    <property type="entry name" value="NICOTIANAMINE SYNTHASE 3"/>
    <property type="match status" value="1"/>
</dbReference>
<sequence>MTSAPSCAALEAESLTQQVLEIHSQLSPKDFDLRPGEVVNGLFGRLVGLSIKTISEAVTRRVLSDPRIDDILTSLHERCGTAEGHLESHWANLISGDESSSEKEVQTRLEQFPYYSNYVDLTRMELSALHSLSRASAPPLRRFAFIGSGPLPLTSLCICSSQGNAEVLNIDIQEHAIAESETLCKRLGPMASGMSFKHAAASDPSLDLRDFDVVYLAALVGSTQDVKEDLLVSVVGRMKEGAFLVVRSAERLRRLMYAEFDPTTEKVRECLDICLAVHPYNDVVNSVIIGKVTSRKVAGEVLASKL</sequence>
<dbReference type="Gene3D" id="3.40.50.150">
    <property type="entry name" value="Vaccinia Virus protein VP39"/>
    <property type="match status" value="1"/>
</dbReference>
<dbReference type="InterPro" id="IPR004298">
    <property type="entry name" value="Nicotian_synth"/>
</dbReference>
<keyword evidence="5" id="KW-1185">Reference proteome</keyword>
<name>A0AAD9SUJ7_9HELO</name>
<dbReference type="PANTHER" id="PTHR32266:SF12">
    <property type="entry name" value="NICOTIANAMINE SYNTHASE 3"/>
    <property type="match status" value="1"/>
</dbReference>
<dbReference type="GO" id="GO:0030410">
    <property type="term" value="F:nicotianamine synthase activity"/>
    <property type="evidence" value="ECO:0007669"/>
    <property type="project" value="InterPro"/>
</dbReference>
<evidence type="ECO:0008006" key="6">
    <source>
        <dbReference type="Google" id="ProtNLM"/>
    </source>
</evidence>
<gene>
    <name evidence="4" type="ORF">QTJ16_006640</name>
</gene>
<dbReference type="Proteomes" id="UP001285354">
    <property type="component" value="Unassembled WGS sequence"/>
</dbReference>
<evidence type="ECO:0000256" key="1">
    <source>
        <dbReference type="ARBA" id="ARBA00007009"/>
    </source>
</evidence>
<evidence type="ECO:0000256" key="2">
    <source>
        <dbReference type="ARBA" id="ARBA00022679"/>
    </source>
</evidence>
<comment type="similarity">
    <text evidence="1">Belongs to the nicotianamine synthase (NAS)-like family.</text>
</comment>
<dbReference type="Pfam" id="PF03059">
    <property type="entry name" value="NAS"/>
    <property type="match status" value="1"/>
</dbReference>
<protein>
    <recommendedName>
        <fullName evidence="6">Nicotianamine synthase</fullName>
    </recommendedName>
</protein>
<dbReference type="SUPFAM" id="SSF53335">
    <property type="entry name" value="S-adenosyl-L-methionine-dependent methyltransferases"/>
    <property type="match status" value="1"/>
</dbReference>
<dbReference type="InterPro" id="IPR029063">
    <property type="entry name" value="SAM-dependent_MTases_sf"/>
</dbReference>
<dbReference type="PROSITE" id="PS51142">
    <property type="entry name" value="NAS"/>
    <property type="match status" value="1"/>
</dbReference>
<dbReference type="GO" id="GO:0030418">
    <property type="term" value="P:nicotianamine biosynthetic process"/>
    <property type="evidence" value="ECO:0007669"/>
    <property type="project" value="InterPro"/>
</dbReference>